<proteinExistence type="predicted"/>
<accession>A0A8R1IJ73</accession>
<evidence type="ECO:0000256" key="1">
    <source>
        <dbReference type="SAM" id="MobiDB-lite"/>
    </source>
</evidence>
<feature type="region of interest" description="Disordered" evidence="1">
    <location>
        <begin position="38"/>
        <end position="70"/>
    </location>
</feature>
<dbReference type="AlphaFoldDB" id="A0A8R1IJ73"/>
<evidence type="ECO:0000313" key="2">
    <source>
        <dbReference type="EnsemblMetazoa" id="CJA34958.1"/>
    </source>
</evidence>
<organism evidence="2 3">
    <name type="scientific">Caenorhabditis japonica</name>
    <dbReference type="NCBI Taxonomy" id="281687"/>
    <lineage>
        <taxon>Eukaryota</taxon>
        <taxon>Metazoa</taxon>
        <taxon>Ecdysozoa</taxon>
        <taxon>Nematoda</taxon>
        <taxon>Chromadorea</taxon>
        <taxon>Rhabditida</taxon>
        <taxon>Rhabditina</taxon>
        <taxon>Rhabditomorpha</taxon>
        <taxon>Rhabditoidea</taxon>
        <taxon>Rhabditidae</taxon>
        <taxon>Peloderinae</taxon>
        <taxon>Caenorhabditis</taxon>
    </lineage>
</organism>
<dbReference type="EnsemblMetazoa" id="CJA34958.1">
    <property type="protein sequence ID" value="CJA34958.1"/>
    <property type="gene ID" value="WBGene00210805"/>
</dbReference>
<protein>
    <submittedName>
        <fullName evidence="2">Uncharacterized protein</fullName>
    </submittedName>
</protein>
<dbReference type="Proteomes" id="UP000005237">
    <property type="component" value="Unassembled WGS sequence"/>
</dbReference>
<reference evidence="3" key="1">
    <citation type="submission" date="2010-08" db="EMBL/GenBank/DDBJ databases">
        <authorList>
            <consortium name="Caenorhabditis japonica Sequencing Consortium"/>
            <person name="Wilson R.K."/>
        </authorList>
    </citation>
    <scope>NUCLEOTIDE SEQUENCE [LARGE SCALE GENOMIC DNA]</scope>
    <source>
        <strain evidence="3">DF5081</strain>
    </source>
</reference>
<name>A0A8R1IJ73_CAEJA</name>
<keyword evidence="3" id="KW-1185">Reference proteome</keyword>
<reference evidence="2" key="2">
    <citation type="submission" date="2022-06" db="UniProtKB">
        <authorList>
            <consortium name="EnsemblMetazoa"/>
        </authorList>
    </citation>
    <scope>IDENTIFICATION</scope>
    <source>
        <strain evidence="2">DF5081</strain>
    </source>
</reference>
<sequence>MRGVIMAQSVAPGDITNANSSARHIGCGIEMTNSFDAFADGQEGTNTHRPRSDGETVQSKVASWRRHSMP</sequence>
<evidence type="ECO:0000313" key="3">
    <source>
        <dbReference type="Proteomes" id="UP000005237"/>
    </source>
</evidence>